<evidence type="ECO:0000313" key="2">
    <source>
        <dbReference type="Proteomes" id="UP000003560"/>
    </source>
</evidence>
<keyword evidence="2" id="KW-1185">Reference proteome</keyword>
<comment type="caution">
    <text evidence="1">The sequence shown here is derived from an EMBL/GenBank/DDBJ whole genome shotgun (WGS) entry which is preliminary data.</text>
</comment>
<organism evidence="1 2">
    <name type="scientific">Collinsella stercoris DSM 13279</name>
    <dbReference type="NCBI Taxonomy" id="445975"/>
    <lineage>
        <taxon>Bacteria</taxon>
        <taxon>Bacillati</taxon>
        <taxon>Actinomycetota</taxon>
        <taxon>Coriobacteriia</taxon>
        <taxon>Coriobacteriales</taxon>
        <taxon>Coriobacteriaceae</taxon>
        <taxon>Collinsella</taxon>
    </lineage>
</organism>
<name>B6GDV5_9ACTN</name>
<sequence length="48" mass="5690">MRSEGSFSHGGERIIEKKRALCCDLQRRALFLCRDAVYRKMKTVYRLP</sequence>
<evidence type="ECO:0000313" key="1">
    <source>
        <dbReference type="EMBL" id="EEA89525.1"/>
    </source>
</evidence>
<proteinExistence type="predicted"/>
<reference evidence="1 2" key="2">
    <citation type="submission" date="2008-10" db="EMBL/GenBank/DDBJ databases">
        <authorList>
            <person name="Fulton L."/>
            <person name="Clifton S."/>
            <person name="Fulton B."/>
            <person name="Xu J."/>
            <person name="Minx P."/>
            <person name="Pepin K.H."/>
            <person name="Johnson M."/>
            <person name="Thiruvilangam P."/>
            <person name="Bhonagiri V."/>
            <person name="Nash W.E."/>
            <person name="Mardis E.R."/>
            <person name="Wilson R.K."/>
        </authorList>
    </citation>
    <scope>NUCLEOTIDE SEQUENCE [LARGE SCALE GENOMIC DNA]</scope>
    <source>
        <strain evidence="1 2">DSM 13279</strain>
    </source>
</reference>
<gene>
    <name evidence="1" type="ORF">COLSTE_02301</name>
</gene>
<accession>B6GDV5</accession>
<reference evidence="1 2" key="1">
    <citation type="submission" date="2008-10" db="EMBL/GenBank/DDBJ databases">
        <title>Draft genome sequence of Collinsella stercoris (DSM 13279).</title>
        <authorList>
            <person name="Sudarsanam P."/>
            <person name="Ley R."/>
            <person name="Guruge J."/>
            <person name="Turnbaugh P.J."/>
            <person name="Mahowald M."/>
            <person name="Liep D."/>
            <person name="Gordon J."/>
        </authorList>
    </citation>
    <scope>NUCLEOTIDE SEQUENCE [LARGE SCALE GENOMIC DNA]</scope>
    <source>
        <strain evidence="1 2">DSM 13279</strain>
    </source>
</reference>
<dbReference type="AlphaFoldDB" id="B6GDV5"/>
<dbReference type="STRING" id="445975.COLSTE_02301"/>
<dbReference type="HOGENOM" id="CLU_3151673_0_0_11"/>
<protein>
    <submittedName>
        <fullName evidence="1">Uncharacterized protein</fullName>
    </submittedName>
</protein>
<dbReference type="EMBL" id="ABXJ01000131">
    <property type="protein sequence ID" value="EEA89525.1"/>
    <property type="molecule type" value="Genomic_DNA"/>
</dbReference>
<dbReference type="Proteomes" id="UP000003560">
    <property type="component" value="Unassembled WGS sequence"/>
</dbReference>